<sequence>MTFKSRPSIFKTRYKVKIKGEKPIDLAHIDAARLEVWEYLSDSEELLNADPDNLRPLLDLSNKNTIKRVCPHHKVSSFIHTESGVITLLVRVLGVSHASALNLVTVSSGSSQQPGGYTDIFIQVSEPSKFNDIDLRANRVVRTDNNFVPSFVVDYWTKLEEKRSVNVTLGYLRGTFGDRLTFENFKSASMQESPQ</sequence>
<evidence type="ECO:0000313" key="2">
    <source>
        <dbReference type="Proteomes" id="UP001201163"/>
    </source>
</evidence>
<dbReference type="AlphaFoldDB" id="A0AAD4LHJ1"/>
<keyword evidence="2" id="KW-1185">Reference proteome</keyword>
<dbReference type="EMBL" id="JAKELL010000040">
    <property type="protein sequence ID" value="KAH8988787.1"/>
    <property type="molecule type" value="Genomic_DNA"/>
</dbReference>
<gene>
    <name evidence="1" type="ORF">EDB92DRAFT_2008455</name>
</gene>
<name>A0AAD4LHJ1_9AGAM</name>
<accession>A0AAD4LHJ1</accession>
<dbReference type="Proteomes" id="UP001201163">
    <property type="component" value="Unassembled WGS sequence"/>
</dbReference>
<evidence type="ECO:0000313" key="1">
    <source>
        <dbReference type="EMBL" id="KAH8988787.1"/>
    </source>
</evidence>
<proteinExistence type="predicted"/>
<protein>
    <submittedName>
        <fullName evidence="1">Uncharacterized protein</fullName>
    </submittedName>
</protein>
<comment type="caution">
    <text evidence="1">The sequence shown here is derived from an EMBL/GenBank/DDBJ whole genome shotgun (WGS) entry which is preliminary data.</text>
</comment>
<reference evidence="1" key="1">
    <citation type="submission" date="2022-01" db="EMBL/GenBank/DDBJ databases">
        <title>Comparative genomics reveals a dynamic genome evolution in the ectomycorrhizal milk-cap (Lactarius) mushrooms.</title>
        <authorList>
            <consortium name="DOE Joint Genome Institute"/>
            <person name="Lebreton A."/>
            <person name="Tang N."/>
            <person name="Kuo A."/>
            <person name="LaButti K."/>
            <person name="Drula E."/>
            <person name="Barry K."/>
            <person name="Clum A."/>
            <person name="Lipzen A."/>
            <person name="Mousain D."/>
            <person name="Ng V."/>
            <person name="Wang R."/>
            <person name="Wang X."/>
            <person name="Dai Y."/>
            <person name="Henrissat B."/>
            <person name="Grigoriev I.V."/>
            <person name="Guerin-Laguette A."/>
            <person name="Yu F."/>
            <person name="Martin F.M."/>
        </authorList>
    </citation>
    <scope>NUCLEOTIDE SEQUENCE</scope>
    <source>
        <strain evidence="1">QP</strain>
    </source>
</reference>
<organism evidence="1 2">
    <name type="scientific">Lactarius akahatsu</name>
    <dbReference type="NCBI Taxonomy" id="416441"/>
    <lineage>
        <taxon>Eukaryota</taxon>
        <taxon>Fungi</taxon>
        <taxon>Dikarya</taxon>
        <taxon>Basidiomycota</taxon>
        <taxon>Agaricomycotina</taxon>
        <taxon>Agaricomycetes</taxon>
        <taxon>Russulales</taxon>
        <taxon>Russulaceae</taxon>
        <taxon>Lactarius</taxon>
    </lineage>
</organism>